<dbReference type="Proteomes" id="UP001055811">
    <property type="component" value="Linkage Group LG02"/>
</dbReference>
<sequence>MFGMRAEQQRWRIHLQAKAKNFDFKLKASNYLSTCSNFFRFSLFLNISPLLIRLSSDNNPTTRRKSLKSRVSEAIEKFRNRIAKRKAFAAHKPSRIKRLKRASCESIHEKDTKGIIIHGLSISKYFLAHLKILMETKANKLLFISILAMVGYSLWLHMKNHLSYHERTFASRCFRKVWNWAITQLIQFYFGL</sequence>
<evidence type="ECO:0000313" key="1">
    <source>
        <dbReference type="EMBL" id="KAI3781462.1"/>
    </source>
</evidence>
<comment type="caution">
    <text evidence="1">The sequence shown here is derived from an EMBL/GenBank/DDBJ whole genome shotgun (WGS) entry which is preliminary data.</text>
</comment>
<reference evidence="2" key="1">
    <citation type="journal article" date="2022" name="Mol. Ecol. Resour.">
        <title>The genomes of chicory, endive, great burdock and yacon provide insights into Asteraceae palaeo-polyploidization history and plant inulin production.</title>
        <authorList>
            <person name="Fan W."/>
            <person name="Wang S."/>
            <person name="Wang H."/>
            <person name="Wang A."/>
            <person name="Jiang F."/>
            <person name="Liu H."/>
            <person name="Zhao H."/>
            <person name="Xu D."/>
            <person name="Zhang Y."/>
        </authorList>
    </citation>
    <scope>NUCLEOTIDE SEQUENCE [LARGE SCALE GENOMIC DNA]</scope>
    <source>
        <strain evidence="2">cv. Punajuju</strain>
    </source>
</reference>
<organism evidence="1 2">
    <name type="scientific">Cichorium intybus</name>
    <name type="common">Chicory</name>
    <dbReference type="NCBI Taxonomy" id="13427"/>
    <lineage>
        <taxon>Eukaryota</taxon>
        <taxon>Viridiplantae</taxon>
        <taxon>Streptophyta</taxon>
        <taxon>Embryophyta</taxon>
        <taxon>Tracheophyta</taxon>
        <taxon>Spermatophyta</taxon>
        <taxon>Magnoliopsida</taxon>
        <taxon>eudicotyledons</taxon>
        <taxon>Gunneridae</taxon>
        <taxon>Pentapetalae</taxon>
        <taxon>asterids</taxon>
        <taxon>campanulids</taxon>
        <taxon>Asterales</taxon>
        <taxon>Asteraceae</taxon>
        <taxon>Cichorioideae</taxon>
        <taxon>Cichorieae</taxon>
        <taxon>Cichoriinae</taxon>
        <taxon>Cichorium</taxon>
    </lineage>
</organism>
<evidence type="ECO:0000313" key="2">
    <source>
        <dbReference type="Proteomes" id="UP001055811"/>
    </source>
</evidence>
<protein>
    <submittedName>
        <fullName evidence="1">Uncharacterized protein</fullName>
    </submittedName>
</protein>
<reference evidence="1 2" key="2">
    <citation type="journal article" date="2022" name="Mol. Ecol. Resour.">
        <title>The genomes of chicory, endive, great burdock and yacon provide insights into Asteraceae paleo-polyploidization history and plant inulin production.</title>
        <authorList>
            <person name="Fan W."/>
            <person name="Wang S."/>
            <person name="Wang H."/>
            <person name="Wang A."/>
            <person name="Jiang F."/>
            <person name="Liu H."/>
            <person name="Zhao H."/>
            <person name="Xu D."/>
            <person name="Zhang Y."/>
        </authorList>
    </citation>
    <scope>NUCLEOTIDE SEQUENCE [LARGE SCALE GENOMIC DNA]</scope>
    <source>
        <strain evidence="2">cv. Punajuju</strain>
        <tissue evidence="1">Leaves</tissue>
    </source>
</reference>
<gene>
    <name evidence="1" type="ORF">L2E82_11477</name>
</gene>
<accession>A0ACB9GDB0</accession>
<dbReference type="EMBL" id="CM042010">
    <property type="protein sequence ID" value="KAI3781462.1"/>
    <property type="molecule type" value="Genomic_DNA"/>
</dbReference>
<keyword evidence="2" id="KW-1185">Reference proteome</keyword>
<name>A0ACB9GDB0_CICIN</name>
<proteinExistence type="predicted"/>